<dbReference type="EMBL" id="OV651813">
    <property type="protein sequence ID" value="CAH1099356.1"/>
    <property type="molecule type" value="Genomic_DNA"/>
</dbReference>
<gene>
    <name evidence="1" type="ORF">PSYICH_LOCUS1432</name>
</gene>
<dbReference type="AlphaFoldDB" id="A0A9P0CJP3"/>
<sequence>MSETDSSTENVDKFFKSLPHNNYAGREVAVRVTGMPCRCCLKCYEMFFDQENQEVLATVNSFNDKNTQDIYIQSLIEVRNVQDIRKRGEEPKKPKTRTFKYHINLNGKRATVCK</sequence>
<evidence type="ECO:0000313" key="1">
    <source>
        <dbReference type="EMBL" id="CAH1099356.1"/>
    </source>
</evidence>
<proteinExistence type="predicted"/>
<protein>
    <submittedName>
        <fullName evidence="1">Uncharacterized protein</fullName>
    </submittedName>
</protein>
<accession>A0A9P0CJP3</accession>
<dbReference type="Proteomes" id="UP001153636">
    <property type="component" value="Chromosome 1"/>
</dbReference>
<evidence type="ECO:0000313" key="2">
    <source>
        <dbReference type="Proteomes" id="UP001153636"/>
    </source>
</evidence>
<reference evidence="1" key="1">
    <citation type="submission" date="2022-01" db="EMBL/GenBank/DDBJ databases">
        <authorList>
            <person name="King R."/>
        </authorList>
    </citation>
    <scope>NUCLEOTIDE SEQUENCE</scope>
</reference>
<dbReference type="OrthoDB" id="6777031at2759"/>
<keyword evidence="2" id="KW-1185">Reference proteome</keyword>
<name>A0A9P0CJP3_9CUCU</name>
<organism evidence="1 2">
    <name type="scientific">Psylliodes chrysocephalus</name>
    <dbReference type="NCBI Taxonomy" id="3402493"/>
    <lineage>
        <taxon>Eukaryota</taxon>
        <taxon>Metazoa</taxon>
        <taxon>Ecdysozoa</taxon>
        <taxon>Arthropoda</taxon>
        <taxon>Hexapoda</taxon>
        <taxon>Insecta</taxon>
        <taxon>Pterygota</taxon>
        <taxon>Neoptera</taxon>
        <taxon>Endopterygota</taxon>
        <taxon>Coleoptera</taxon>
        <taxon>Polyphaga</taxon>
        <taxon>Cucujiformia</taxon>
        <taxon>Chrysomeloidea</taxon>
        <taxon>Chrysomelidae</taxon>
        <taxon>Galerucinae</taxon>
        <taxon>Alticini</taxon>
        <taxon>Psylliodes</taxon>
    </lineage>
</organism>